<feature type="compositionally biased region" description="Basic and acidic residues" evidence="1">
    <location>
        <begin position="296"/>
        <end position="331"/>
    </location>
</feature>
<feature type="region of interest" description="Disordered" evidence="1">
    <location>
        <begin position="378"/>
        <end position="427"/>
    </location>
</feature>
<reference evidence="2 3" key="1">
    <citation type="journal article" date="2009" name="BMC Genomics">
        <title>Complete genome sequence of the sugarcane nitrogen-fixing endophyte Gluconacetobacter diazotrophicus Pal5.</title>
        <authorList>
            <person name="Bertalan M."/>
            <person name="Albano R."/>
            <person name="Padua V."/>
            <person name="Rouws L."/>
            <person name="Rojas C."/>
            <person name="Hemerly A."/>
            <person name="Teixeira K."/>
            <person name="Schwab S."/>
            <person name="Araujo J."/>
            <person name="Oliveira A."/>
            <person name="Franca L."/>
            <person name="Magalhaes V."/>
            <person name="Alqueres S."/>
            <person name="Cardoso A."/>
            <person name="Almeida W."/>
            <person name="Loureiro M.M."/>
            <person name="Nogueira E."/>
            <person name="Cidade D."/>
            <person name="Oliveira D."/>
            <person name="Simao T."/>
            <person name="Macedo J."/>
            <person name="Valadao A."/>
            <person name="Dreschsel M."/>
            <person name="Freitas F."/>
            <person name="Vidal M."/>
            <person name="Guedes H."/>
            <person name="Rodrigues E."/>
            <person name="Meneses C."/>
            <person name="Brioso P."/>
            <person name="Pozzer L."/>
            <person name="Figueiredo D."/>
            <person name="Montano H."/>
            <person name="Junior J."/>
            <person name="Filho G."/>
            <person name="Flores V."/>
            <person name="Ferreira B."/>
            <person name="Branco A."/>
            <person name="Gonzalez P."/>
            <person name="Guillobel H."/>
            <person name="Lemos M."/>
            <person name="Seibel L."/>
            <person name="Macedo J."/>
            <person name="Alves-Ferreira M."/>
            <person name="Sachetto-Martins G."/>
            <person name="Coelho A."/>
            <person name="Santos E."/>
            <person name="Amaral G."/>
            <person name="Neves A."/>
            <person name="Pacheco A.B."/>
            <person name="Carvalho D."/>
            <person name="Lery L."/>
            <person name="Bisch P."/>
            <person name="Rossle S.C."/>
            <person name="Urmenyi T."/>
            <person name="Kruger W.V."/>
            <person name="Martins O."/>
            <person name="Baldani J.I."/>
            <person name="Ferreira P.C."/>
        </authorList>
    </citation>
    <scope>NUCLEOTIDE SEQUENCE [LARGE SCALE GENOMIC DNA]</scope>
    <source>
        <strain evidence="3">ATCC 49037 / DSM 5601 / CCUG 37298 / CIP 103539 / LMG 7603 / PAl5</strain>
    </source>
</reference>
<feature type="region of interest" description="Disordered" evidence="1">
    <location>
        <begin position="149"/>
        <end position="216"/>
    </location>
</feature>
<feature type="compositionally biased region" description="Basic and acidic residues" evidence="1">
    <location>
        <begin position="149"/>
        <end position="163"/>
    </location>
</feature>
<dbReference type="KEGG" id="gdi:GDI3124"/>
<feature type="region of interest" description="Disordered" evidence="1">
    <location>
        <begin position="238"/>
        <end position="353"/>
    </location>
</feature>
<dbReference type="AlphaFoldDB" id="A9HSE4"/>
<name>A9HSE4_GLUDA</name>
<evidence type="ECO:0000313" key="2">
    <source>
        <dbReference type="EMBL" id="CAP57067.1"/>
    </source>
</evidence>
<protein>
    <submittedName>
        <fullName evidence="2">Uncharacterized protein</fullName>
    </submittedName>
</protein>
<feature type="region of interest" description="Disordered" evidence="1">
    <location>
        <begin position="1"/>
        <end position="110"/>
    </location>
</feature>
<feature type="compositionally biased region" description="Basic residues" evidence="1">
    <location>
        <begin position="332"/>
        <end position="345"/>
    </location>
</feature>
<evidence type="ECO:0000256" key="1">
    <source>
        <dbReference type="SAM" id="MobiDB-lite"/>
    </source>
</evidence>
<proteinExistence type="predicted"/>
<feature type="compositionally biased region" description="Basic and acidic residues" evidence="1">
    <location>
        <begin position="1"/>
        <end position="27"/>
    </location>
</feature>
<accession>A9HSE4</accession>
<feature type="compositionally biased region" description="Basic and acidic residues" evidence="1">
    <location>
        <begin position="395"/>
        <end position="419"/>
    </location>
</feature>
<keyword evidence="3" id="KW-1185">Reference proteome</keyword>
<evidence type="ECO:0000313" key="3">
    <source>
        <dbReference type="Proteomes" id="UP000001176"/>
    </source>
</evidence>
<sequence length="427" mass="47587">MVGAVQDDRIGQDHRHVCGHAGRDRDALAPQFPPDQGDRGPVACAREHQDQQHAQPPGGGARDAAQQDQHQHHRHDDPDAPQEDVEPVGPEHRPGEGHAAAISPGHEEERPVLAIQQPVAQHHERHARQRDQAPPRGIAEDRGERAFMHQDHDGRGHGADGQHARNRCQCHQQDSRRPQGACQGGRQRRLPQHGRLPEHQVSERPAHDARLHDGRPPAVGPVFGLLLLRLGASGMIGHAQDHQRAAHGHDAGRQRPRQEQQPDLPLRNERKERAACHDSDAQPFQRALFAPHWSAARREGKAEGDERGRTRDRQAAPQKRDRQRHEQQGHDRKSRPQFRRQKPRNGRGERFTDLAPVIGADAGHAHERGHGQRIGAGMVHRGGCAVPQSGPYLRDPGRRDRQEQEGGIKGWIPDDERARGIVAQGRA</sequence>
<feature type="compositionally biased region" description="Basic and acidic residues" evidence="1">
    <location>
        <begin position="239"/>
        <end position="280"/>
    </location>
</feature>
<dbReference type="Proteomes" id="UP000001176">
    <property type="component" value="Chromosome"/>
</dbReference>
<organism evidence="2 3">
    <name type="scientific">Gluconacetobacter diazotrophicus (strain ATCC 49037 / DSM 5601 / CCUG 37298 / CIP 103539 / LMG 7603 / PAl5)</name>
    <dbReference type="NCBI Taxonomy" id="272568"/>
    <lineage>
        <taxon>Bacteria</taxon>
        <taxon>Pseudomonadati</taxon>
        <taxon>Pseudomonadota</taxon>
        <taxon>Alphaproteobacteria</taxon>
        <taxon>Acetobacterales</taxon>
        <taxon>Acetobacteraceae</taxon>
        <taxon>Gluconacetobacter</taxon>
    </lineage>
</organism>
<dbReference type="EMBL" id="AM889285">
    <property type="protein sequence ID" value="CAP57067.1"/>
    <property type="molecule type" value="Genomic_DNA"/>
</dbReference>
<feature type="compositionally biased region" description="Basic and acidic residues" evidence="1">
    <location>
        <begin position="195"/>
        <end position="215"/>
    </location>
</feature>
<gene>
    <name evidence="2" type="ordered locus">GDI3124</name>
</gene>